<feature type="compositionally biased region" description="Basic residues" evidence="1">
    <location>
        <begin position="30"/>
        <end position="45"/>
    </location>
</feature>
<reference evidence="2" key="1">
    <citation type="submission" date="2022-05" db="EMBL/GenBank/DDBJ databases">
        <title>The Musa troglodytarum L. genome provides insights into the mechanism of non-climacteric behaviour and enrichment of carotenoids.</title>
        <authorList>
            <person name="Wang J."/>
        </authorList>
    </citation>
    <scope>NUCLEOTIDE SEQUENCE</scope>
    <source>
        <tissue evidence="2">Leaf</tissue>
    </source>
</reference>
<sequence>MDTMEQAMSLSGERRRQQKGMGKLQLVRVTSRKKRGWTGRRKKGHLATPCSHGWGKGGVSFRKGA</sequence>
<keyword evidence="3" id="KW-1185">Reference proteome</keyword>
<evidence type="ECO:0000313" key="2">
    <source>
        <dbReference type="EMBL" id="URE46953.1"/>
    </source>
</evidence>
<protein>
    <submittedName>
        <fullName evidence="2">Uncharacterized protein</fullName>
    </submittedName>
</protein>
<evidence type="ECO:0000256" key="1">
    <source>
        <dbReference type="SAM" id="MobiDB-lite"/>
    </source>
</evidence>
<evidence type="ECO:0000313" key="3">
    <source>
        <dbReference type="Proteomes" id="UP001055439"/>
    </source>
</evidence>
<dbReference type="Proteomes" id="UP001055439">
    <property type="component" value="Chromosome 9"/>
</dbReference>
<name>A0A9E7IHP6_9LILI</name>
<proteinExistence type="predicted"/>
<accession>A0A9E7IHP6</accession>
<gene>
    <name evidence="2" type="ORF">MUK42_23931</name>
</gene>
<dbReference type="EMBL" id="CP097511">
    <property type="protein sequence ID" value="URE46953.1"/>
    <property type="molecule type" value="Genomic_DNA"/>
</dbReference>
<feature type="region of interest" description="Disordered" evidence="1">
    <location>
        <begin position="1"/>
        <end position="65"/>
    </location>
</feature>
<organism evidence="2 3">
    <name type="scientific">Musa troglodytarum</name>
    <name type="common">fe'i banana</name>
    <dbReference type="NCBI Taxonomy" id="320322"/>
    <lineage>
        <taxon>Eukaryota</taxon>
        <taxon>Viridiplantae</taxon>
        <taxon>Streptophyta</taxon>
        <taxon>Embryophyta</taxon>
        <taxon>Tracheophyta</taxon>
        <taxon>Spermatophyta</taxon>
        <taxon>Magnoliopsida</taxon>
        <taxon>Liliopsida</taxon>
        <taxon>Zingiberales</taxon>
        <taxon>Musaceae</taxon>
        <taxon>Musa</taxon>
    </lineage>
</organism>
<dbReference type="AlphaFoldDB" id="A0A9E7IHP6"/>